<accession>A0A0B4XNS5</accession>
<dbReference type="NCBIfam" id="TIGR02868">
    <property type="entry name" value="CydC"/>
    <property type="match status" value="1"/>
</dbReference>
<feature type="transmembrane region" description="Helical" evidence="7">
    <location>
        <begin position="149"/>
        <end position="167"/>
    </location>
</feature>
<dbReference type="SUPFAM" id="SSF90123">
    <property type="entry name" value="ABC transporter transmembrane region"/>
    <property type="match status" value="1"/>
</dbReference>
<evidence type="ECO:0000256" key="7">
    <source>
        <dbReference type="SAM" id="Phobius"/>
    </source>
</evidence>
<keyword evidence="2 7" id="KW-0812">Transmembrane</keyword>
<feature type="transmembrane region" description="Helical" evidence="7">
    <location>
        <begin position="285"/>
        <end position="306"/>
    </location>
</feature>
<feature type="transmembrane region" description="Helical" evidence="7">
    <location>
        <begin position="54"/>
        <end position="78"/>
    </location>
</feature>
<dbReference type="GO" id="GO:0045454">
    <property type="term" value="P:cell redox homeostasis"/>
    <property type="evidence" value="ECO:0007669"/>
    <property type="project" value="InterPro"/>
</dbReference>
<dbReference type="GO" id="GO:0016887">
    <property type="term" value="F:ATP hydrolysis activity"/>
    <property type="evidence" value="ECO:0007669"/>
    <property type="project" value="InterPro"/>
</dbReference>
<feature type="transmembrane region" description="Helical" evidence="7">
    <location>
        <begin position="173"/>
        <end position="194"/>
    </location>
</feature>
<comment type="subcellular location">
    <subcellularLocation>
        <location evidence="1">Cell membrane</location>
        <topology evidence="1">Multi-pass membrane protein</topology>
    </subcellularLocation>
</comment>
<dbReference type="Gene3D" id="3.40.50.300">
    <property type="entry name" value="P-loop containing nucleotide triphosphate hydrolases"/>
    <property type="match status" value="1"/>
</dbReference>
<dbReference type="GO" id="GO:0034040">
    <property type="term" value="F:ATPase-coupled lipid transmembrane transporter activity"/>
    <property type="evidence" value="ECO:0007669"/>
    <property type="project" value="TreeGrafter"/>
</dbReference>
<dbReference type="Gene3D" id="1.20.1560.10">
    <property type="entry name" value="ABC transporter type 1, transmembrane domain"/>
    <property type="match status" value="1"/>
</dbReference>
<evidence type="ECO:0000313" key="10">
    <source>
        <dbReference type="EMBL" id="AJD47937.1"/>
    </source>
</evidence>
<dbReference type="PANTHER" id="PTHR24221:SF653">
    <property type="entry name" value="TRANSPORT ATP-BINDING PROTEIN CYDC"/>
    <property type="match status" value="1"/>
</dbReference>
<dbReference type="PROSITE" id="PS50929">
    <property type="entry name" value="ABC_TM1F"/>
    <property type="match status" value="1"/>
</dbReference>
<dbReference type="EMBL" id="CP004387">
    <property type="protein sequence ID" value="AJD47937.1"/>
    <property type="molecule type" value="Genomic_DNA"/>
</dbReference>
<evidence type="ECO:0000256" key="3">
    <source>
        <dbReference type="ARBA" id="ARBA00022741"/>
    </source>
</evidence>
<dbReference type="HOGENOM" id="CLU_000604_84_9_6"/>
<dbReference type="PROSITE" id="PS50893">
    <property type="entry name" value="ABC_TRANSPORTER_2"/>
    <property type="match status" value="1"/>
</dbReference>
<keyword evidence="6 7" id="KW-0472">Membrane</keyword>
<evidence type="ECO:0000256" key="6">
    <source>
        <dbReference type="ARBA" id="ARBA00023136"/>
    </source>
</evidence>
<dbReference type="STRING" id="391936.S7S_07605"/>
<keyword evidence="11" id="KW-1185">Reference proteome</keyword>
<dbReference type="Pfam" id="PF00005">
    <property type="entry name" value="ABC_tran"/>
    <property type="match status" value="1"/>
</dbReference>
<protein>
    <submittedName>
        <fullName evidence="10">ABC-type Xenobiotic transport system,ATPase and permease component</fullName>
    </submittedName>
</protein>
<dbReference type="InterPro" id="IPR014223">
    <property type="entry name" value="ABC_CydC/D"/>
</dbReference>
<dbReference type="AlphaFoldDB" id="A0A0B4XNS5"/>
<sequence length="561" mass="60917">MSEHNDTAVAWLRTHFHNDRHRLRNAWLLALATALTGMGLLGLSGWFISAAALAGLAAAGPAVAFNLLAPSAGIRALAMGRTVSRYFERLVSHDATFQVMQRLRTQLFNAILPRIPGPLSYLSSGHLLERLLGDVERLEQAWLGQWQPGLVAAATALVMLALGWLFAGPLAALVMLTLFALITALLITLSRRAAAPLQARMDIRDQMRSQLVQTLQGLPDVLAYGLRPRLLHDWQGRLGTLAGLEHRLALQQAITQALTQSLMQWLAVGVLLVLLVPVQQGVVSAPLALALMLLVLAAAEVTLPLAQAFQRWPDTRSTISRLRTLTDTPLPDQAATGTREPSPDGTLLVDNLRFAWPDAPALFDGLTFSVRAGTPLAVIGASGSGKSTLLHCLMGLQRADAGTIRFGGVVQKDAAPEAWRSGFALLLQQQQLFTGSLRDNLRLARPDADDALLWHTLERASLADVIRRRGGLDLWIGPQGLHLSGGQGRRLSLARVLLRDSPVVLLDEPFTGLEARTADSLFDTLQQTLRERVLIMATHDPRHAERLPQQLILGNTGPVAY</sequence>
<dbReference type="InterPro" id="IPR003439">
    <property type="entry name" value="ABC_transporter-like_ATP-bd"/>
</dbReference>
<dbReference type="SUPFAM" id="SSF52540">
    <property type="entry name" value="P-loop containing nucleoside triphosphate hydrolases"/>
    <property type="match status" value="1"/>
</dbReference>
<name>A0A0B4XNS5_9GAMM</name>
<dbReference type="GO" id="GO:0005886">
    <property type="term" value="C:plasma membrane"/>
    <property type="evidence" value="ECO:0007669"/>
    <property type="project" value="UniProtKB-SubCell"/>
</dbReference>
<feature type="domain" description="ABC transmembrane type-1" evidence="9">
    <location>
        <begin position="28"/>
        <end position="317"/>
    </location>
</feature>
<evidence type="ECO:0000256" key="4">
    <source>
        <dbReference type="ARBA" id="ARBA00022840"/>
    </source>
</evidence>
<dbReference type="GO" id="GO:0034775">
    <property type="term" value="P:glutathione transmembrane transport"/>
    <property type="evidence" value="ECO:0007669"/>
    <property type="project" value="InterPro"/>
</dbReference>
<dbReference type="InterPro" id="IPR011527">
    <property type="entry name" value="ABC1_TM_dom"/>
</dbReference>
<keyword evidence="4" id="KW-0067">ATP-binding</keyword>
<keyword evidence="5 7" id="KW-1133">Transmembrane helix</keyword>
<dbReference type="RefSeq" id="WP_008735683.1">
    <property type="nucleotide sequence ID" value="NZ_CP004387.1"/>
</dbReference>
<dbReference type="Pfam" id="PF00664">
    <property type="entry name" value="ABC_membrane"/>
    <property type="match status" value="1"/>
</dbReference>
<evidence type="ECO:0000256" key="1">
    <source>
        <dbReference type="ARBA" id="ARBA00004651"/>
    </source>
</evidence>
<evidence type="ECO:0000313" key="11">
    <source>
        <dbReference type="Proteomes" id="UP000006764"/>
    </source>
</evidence>
<keyword evidence="3" id="KW-0547">Nucleotide-binding</keyword>
<dbReference type="GO" id="GO:0140359">
    <property type="term" value="F:ABC-type transporter activity"/>
    <property type="evidence" value="ECO:0007669"/>
    <property type="project" value="InterPro"/>
</dbReference>
<dbReference type="InterPro" id="IPR036640">
    <property type="entry name" value="ABC1_TM_sf"/>
</dbReference>
<gene>
    <name evidence="10" type="ORF">S7S_07605</name>
</gene>
<evidence type="ECO:0000256" key="5">
    <source>
        <dbReference type="ARBA" id="ARBA00022989"/>
    </source>
</evidence>
<organism evidence="10 11">
    <name type="scientific">Isoalcanivorax pacificus W11-5</name>
    <dbReference type="NCBI Taxonomy" id="391936"/>
    <lineage>
        <taxon>Bacteria</taxon>
        <taxon>Pseudomonadati</taxon>
        <taxon>Pseudomonadota</taxon>
        <taxon>Gammaproteobacteria</taxon>
        <taxon>Oceanospirillales</taxon>
        <taxon>Alcanivoracaceae</taxon>
        <taxon>Isoalcanivorax</taxon>
    </lineage>
</organism>
<dbReference type="PANTHER" id="PTHR24221">
    <property type="entry name" value="ATP-BINDING CASSETTE SUB-FAMILY B"/>
    <property type="match status" value="1"/>
</dbReference>
<reference evidence="10 11" key="1">
    <citation type="journal article" date="2012" name="J. Bacteriol.">
        <title>Genome sequence of an alkane-degrading bacterium, Alcanivorax pacificus type strain W11-5, isolated from deep sea sediment.</title>
        <authorList>
            <person name="Lai Q."/>
            <person name="Shao Z."/>
        </authorList>
    </citation>
    <scope>NUCLEOTIDE SEQUENCE [LARGE SCALE GENOMIC DNA]</scope>
    <source>
        <strain evidence="10 11">W11-5</strain>
    </source>
</reference>
<dbReference type="InterPro" id="IPR003593">
    <property type="entry name" value="AAA+_ATPase"/>
</dbReference>
<dbReference type="Proteomes" id="UP000006764">
    <property type="component" value="Chromosome"/>
</dbReference>
<dbReference type="GO" id="GO:0005524">
    <property type="term" value="F:ATP binding"/>
    <property type="evidence" value="ECO:0007669"/>
    <property type="project" value="UniProtKB-KW"/>
</dbReference>
<dbReference type="OrthoDB" id="6336411at2"/>
<feature type="domain" description="ABC transporter" evidence="8">
    <location>
        <begin position="347"/>
        <end position="560"/>
    </location>
</feature>
<feature type="transmembrane region" description="Helical" evidence="7">
    <location>
        <begin position="26"/>
        <end position="48"/>
    </location>
</feature>
<dbReference type="InterPro" id="IPR027417">
    <property type="entry name" value="P-loop_NTPase"/>
</dbReference>
<proteinExistence type="predicted"/>
<evidence type="ECO:0000256" key="2">
    <source>
        <dbReference type="ARBA" id="ARBA00022692"/>
    </source>
</evidence>
<feature type="transmembrane region" description="Helical" evidence="7">
    <location>
        <begin position="262"/>
        <end position="279"/>
    </location>
</feature>
<dbReference type="KEGG" id="apac:S7S_07605"/>
<dbReference type="InterPro" id="IPR039421">
    <property type="entry name" value="Type_1_exporter"/>
</dbReference>
<evidence type="ECO:0000259" key="8">
    <source>
        <dbReference type="PROSITE" id="PS50893"/>
    </source>
</evidence>
<dbReference type="SMART" id="SM00382">
    <property type="entry name" value="AAA"/>
    <property type="match status" value="1"/>
</dbReference>
<evidence type="ECO:0000259" key="9">
    <source>
        <dbReference type="PROSITE" id="PS50929"/>
    </source>
</evidence>